<accession>A0A1F5GV26</accession>
<evidence type="ECO:0000256" key="3">
    <source>
        <dbReference type="ARBA" id="ARBA00023027"/>
    </source>
</evidence>
<evidence type="ECO:0000256" key="2">
    <source>
        <dbReference type="ARBA" id="ARBA00023002"/>
    </source>
</evidence>
<dbReference type="Gene3D" id="3.40.50.720">
    <property type="entry name" value="NAD(P)-binding Rossmann-like Domain"/>
    <property type="match status" value="2"/>
</dbReference>
<dbReference type="InterPro" id="IPR006140">
    <property type="entry name" value="D-isomer_DH_NAD-bd"/>
</dbReference>
<reference evidence="7 8" key="1">
    <citation type="journal article" date="2016" name="Nat. Commun.">
        <title>Thousands of microbial genomes shed light on interconnected biogeochemical processes in an aquifer system.</title>
        <authorList>
            <person name="Anantharaman K."/>
            <person name="Brown C.T."/>
            <person name="Hug L.A."/>
            <person name="Sharon I."/>
            <person name="Castelle C.J."/>
            <person name="Probst A.J."/>
            <person name="Thomas B.C."/>
            <person name="Singh A."/>
            <person name="Wilkins M.J."/>
            <person name="Karaoz U."/>
            <person name="Brodie E.L."/>
            <person name="Williams K.H."/>
            <person name="Hubbard S.S."/>
            <person name="Banfield J.F."/>
        </authorList>
    </citation>
    <scope>NUCLEOTIDE SEQUENCE [LARGE SCALE GENOMIC DNA]</scope>
</reference>
<dbReference type="Proteomes" id="UP000178336">
    <property type="component" value="Unassembled WGS sequence"/>
</dbReference>
<keyword evidence="3" id="KW-0520">NAD</keyword>
<dbReference type="SUPFAM" id="SSF52283">
    <property type="entry name" value="Formate/glycerate dehydrogenase catalytic domain-like"/>
    <property type="match status" value="1"/>
</dbReference>
<evidence type="ECO:0000259" key="6">
    <source>
        <dbReference type="Pfam" id="PF02826"/>
    </source>
</evidence>
<protein>
    <recommendedName>
        <fullName evidence="9">D-isomer specific 2-hydroxyacid dehydrogenase NAD-binding domain-containing protein</fullName>
    </recommendedName>
</protein>
<dbReference type="PANTHER" id="PTHR43761">
    <property type="entry name" value="D-ISOMER SPECIFIC 2-HYDROXYACID DEHYDROGENASE FAMILY PROTEIN (AFU_ORTHOLOGUE AFUA_1G13630)"/>
    <property type="match status" value="1"/>
</dbReference>
<dbReference type="Pfam" id="PF00389">
    <property type="entry name" value="2-Hacid_dh"/>
    <property type="match status" value="1"/>
</dbReference>
<comment type="caution">
    <text evidence="7">The sequence shown here is derived from an EMBL/GenBank/DDBJ whole genome shotgun (WGS) entry which is preliminary data.</text>
</comment>
<proteinExistence type="inferred from homology"/>
<sequence>MKNISILYPKSEFASEQLLKLGLAGQVSFVESGKENELNELVRIAKGADIIAFPGESIGKRASEWLSEILEKAPNVKGLALNTTHADYVNAEYCKKRGIRVFTVSDYKIEAVAEHVMLLLLGSAKRMFINDRRTYRRRYLPESGFEIRGRRLGVVGSDQTAERVAQLAKALDMTVYATERFEGAYIDSPDGLLCNSAMLTLHLPNTEENKKFLNRERISRLKSKAIVINLAGREIVDEREMSKALLSGDVSQYLFEGDSLHKSPLEDIETAIMFKPFSGNTFESLKRKGDSWVINVSNLAGKQSSFRSL</sequence>
<dbReference type="EMBL" id="MFBN01000011">
    <property type="protein sequence ID" value="OGD95736.1"/>
    <property type="molecule type" value="Genomic_DNA"/>
</dbReference>
<feature type="domain" description="D-isomer specific 2-hydroxyacid dehydrogenase catalytic" evidence="5">
    <location>
        <begin position="26"/>
        <end position="296"/>
    </location>
</feature>
<dbReference type="InterPro" id="IPR036291">
    <property type="entry name" value="NAD(P)-bd_dom_sf"/>
</dbReference>
<dbReference type="SUPFAM" id="SSF51735">
    <property type="entry name" value="NAD(P)-binding Rossmann-fold domains"/>
    <property type="match status" value="1"/>
</dbReference>
<comment type="similarity">
    <text evidence="1 4">Belongs to the D-isomer specific 2-hydroxyacid dehydrogenase family.</text>
</comment>
<evidence type="ECO:0000259" key="5">
    <source>
        <dbReference type="Pfam" id="PF00389"/>
    </source>
</evidence>
<evidence type="ECO:0000313" key="7">
    <source>
        <dbReference type="EMBL" id="OGD95736.1"/>
    </source>
</evidence>
<dbReference type="STRING" id="1797724.A3A48_02475"/>
<organism evidence="7 8">
    <name type="scientific">Candidatus Curtissbacteria bacterium RIFCSPLOWO2_01_FULL_37_9</name>
    <dbReference type="NCBI Taxonomy" id="1797724"/>
    <lineage>
        <taxon>Bacteria</taxon>
        <taxon>Candidatus Curtissiibacteriota</taxon>
    </lineage>
</organism>
<dbReference type="GO" id="GO:0051287">
    <property type="term" value="F:NAD binding"/>
    <property type="evidence" value="ECO:0007669"/>
    <property type="project" value="InterPro"/>
</dbReference>
<dbReference type="InterPro" id="IPR050418">
    <property type="entry name" value="D-iso_2-hydroxyacid_DH_PdxB"/>
</dbReference>
<name>A0A1F5GV26_9BACT</name>
<dbReference type="AlphaFoldDB" id="A0A1F5GV26"/>
<dbReference type="GO" id="GO:0016616">
    <property type="term" value="F:oxidoreductase activity, acting on the CH-OH group of donors, NAD or NADP as acceptor"/>
    <property type="evidence" value="ECO:0007669"/>
    <property type="project" value="InterPro"/>
</dbReference>
<gene>
    <name evidence="7" type="ORF">A3A48_02475</name>
</gene>
<evidence type="ECO:0000313" key="8">
    <source>
        <dbReference type="Proteomes" id="UP000178336"/>
    </source>
</evidence>
<evidence type="ECO:0000256" key="4">
    <source>
        <dbReference type="RuleBase" id="RU003719"/>
    </source>
</evidence>
<dbReference type="InterPro" id="IPR006139">
    <property type="entry name" value="D-isomer_2_OHA_DH_cat_dom"/>
</dbReference>
<keyword evidence="2 4" id="KW-0560">Oxidoreductase</keyword>
<evidence type="ECO:0000256" key="1">
    <source>
        <dbReference type="ARBA" id="ARBA00005854"/>
    </source>
</evidence>
<dbReference type="PANTHER" id="PTHR43761:SF1">
    <property type="entry name" value="D-ISOMER SPECIFIC 2-HYDROXYACID DEHYDROGENASE CATALYTIC DOMAIN-CONTAINING PROTEIN-RELATED"/>
    <property type="match status" value="1"/>
</dbReference>
<evidence type="ECO:0008006" key="9">
    <source>
        <dbReference type="Google" id="ProtNLM"/>
    </source>
</evidence>
<dbReference type="Pfam" id="PF02826">
    <property type="entry name" value="2-Hacid_dh_C"/>
    <property type="match status" value="1"/>
</dbReference>
<feature type="domain" description="D-isomer specific 2-hydroxyacid dehydrogenase NAD-binding" evidence="6">
    <location>
        <begin position="119"/>
        <end position="254"/>
    </location>
</feature>